<dbReference type="InterPro" id="IPR009003">
    <property type="entry name" value="Peptidase_S1_PA"/>
</dbReference>
<dbReference type="Gene3D" id="2.30.42.10">
    <property type="match status" value="1"/>
</dbReference>
<gene>
    <name evidence="3" type="ORF">EDD65_102291</name>
</gene>
<dbReference type="Proteomes" id="UP000294567">
    <property type="component" value="Unassembled WGS sequence"/>
</dbReference>
<dbReference type="InterPro" id="IPR036034">
    <property type="entry name" value="PDZ_sf"/>
</dbReference>
<dbReference type="Pfam" id="PF05580">
    <property type="entry name" value="Peptidase_S55"/>
    <property type="match status" value="1"/>
</dbReference>
<dbReference type="InterPro" id="IPR014219">
    <property type="entry name" value="SpoIVB"/>
</dbReference>
<dbReference type="PROSITE" id="PS51494">
    <property type="entry name" value="SPOIVB"/>
    <property type="match status" value="1"/>
</dbReference>
<protein>
    <submittedName>
        <fullName evidence="3">SpoIVB peptidase</fullName>
    </submittedName>
</protein>
<keyword evidence="4" id="KW-1185">Reference proteome</keyword>
<dbReference type="SUPFAM" id="SSF50156">
    <property type="entry name" value="PDZ domain-like"/>
    <property type="match status" value="1"/>
</dbReference>
<dbReference type="InterPro" id="IPR008763">
    <property type="entry name" value="Peptidase_S55"/>
</dbReference>
<proteinExistence type="predicted"/>
<dbReference type="SMART" id="SM00228">
    <property type="entry name" value="PDZ"/>
    <property type="match status" value="1"/>
</dbReference>
<keyword evidence="1" id="KW-0812">Transmembrane</keyword>
<dbReference type="AlphaFoldDB" id="A0A4R3KZ74"/>
<name>A0A4R3KZ74_9FIRM</name>
<dbReference type="InterPro" id="IPR001478">
    <property type="entry name" value="PDZ"/>
</dbReference>
<comment type="caution">
    <text evidence="3">The sequence shown here is derived from an EMBL/GenBank/DDBJ whole genome shotgun (WGS) entry which is preliminary data.</text>
</comment>
<feature type="transmembrane region" description="Helical" evidence="1">
    <location>
        <begin position="12"/>
        <end position="31"/>
    </location>
</feature>
<keyword evidence="1" id="KW-0472">Membrane</keyword>
<keyword evidence="1" id="KW-1133">Transmembrane helix</keyword>
<reference evidence="3 4" key="1">
    <citation type="submission" date="2019-03" db="EMBL/GenBank/DDBJ databases">
        <title>Genomic Encyclopedia of Type Strains, Phase IV (KMG-IV): sequencing the most valuable type-strain genomes for metagenomic binning, comparative biology and taxonomic classification.</title>
        <authorList>
            <person name="Goeker M."/>
        </authorList>
    </citation>
    <scope>NUCLEOTIDE SEQUENCE [LARGE SCALE GENOMIC DNA]</scope>
    <source>
        <strain evidence="3 4">DSM 26752</strain>
    </source>
</reference>
<dbReference type="OrthoDB" id="9765242at2"/>
<dbReference type="EMBL" id="SMAE01000002">
    <property type="protein sequence ID" value="TCS91356.1"/>
    <property type="molecule type" value="Genomic_DNA"/>
</dbReference>
<evidence type="ECO:0000313" key="4">
    <source>
        <dbReference type="Proteomes" id="UP000294567"/>
    </source>
</evidence>
<feature type="domain" description="Peptidase S55" evidence="2">
    <location>
        <begin position="196"/>
        <end position="435"/>
    </location>
</feature>
<accession>A0A4R3KZ74</accession>
<dbReference type="RefSeq" id="WP_132026150.1">
    <property type="nucleotide sequence ID" value="NZ_CP068564.1"/>
</dbReference>
<evidence type="ECO:0000256" key="1">
    <source>
        <dbReference type="SAM" id="Phobius"/>
    </source>
</evidence>
<evidence type="ECO:0000313" key="3">
    <source>
        <dbReference type="EMBL" id="TCS91356.1"/>
    </source>
</evidence>
<dbReference type="InterPro" id="IPR041489">
    <property type="entry name" value="PDZ_6"/>
</dbReference>
<organism evidence="3 4">
    <name type="scientific">Keratinibaculum paraultunense</name>
    <dbReference type="NCBI Taxonomy" id="1278232"/>
    <lineage>
        <taxon>Bacteria</taxon>
        <taxon>Bacillati</taxon>
        <taxon>Bacillota</taxon>
        <taxon>Tissierellia</taxon>
        <taxon>Tissierellales</taxon>
        <taxon>Tepidimicrobiaceae</taxon>
        <taxon>Keratinibaculum</taxon>
    </lineage>
</organism>
<dbReference type="Pfam" id="PF17820">
    <property type="entry name" value="PDZ_6"/>
    <property type="match status" value="1"/>
</dbReference>
<sequence length="438" mass="49047">MYKYGDNRRLFSLFVIVLAFSYVIQISAVFYHPTEIKIAKGEDSNIEVLFPFSLSAPYNDDTIVQSTYKESSTNNFKKIYKINAVDSGEAKLQLKLLGLIPVKRFDINVVDRDVLVPGGNAIGVRLNTKGVLVVAVTDVIGIDGERYSPAKDAGIKNGDSILELNNIKIKDAEHLVELLNQITEDKVKILVERNKIKYETEIKPVKSIQDNCFRLGIWVRDKTAGVGTLTFYDENSKIFGALGHGIADIDTGNLLDIEYGKIMNAKISNIEQGKKGNPGEIKGVFYETENLLGEINKNSPFGIYGIISDDFIKNNNVKPMPIGFKEEVKEGKAYILTTIDEDKVEKFEVNILKVQNQQCPNQKSMTIKVTDKRLLQKTGGIVQGMSGSPIIQDGKIIGAITHVFVNDPTKGYGVYIEWMLDQIKPEYQLNEKYVEFKK</sequence>
<dbReference type="NCBIfam" id="TIGR02860">
    <property type="entry name" value="spore_IV_B"/>
    <property type="match status" value="1"/>
</dbReference>
<evidence type="ECO:0000259" key="2">
    <source>
        <dbReference type="PROSITE" id="PS51494"/>
    </source>
</evidence>
<dbReference type="SUPFAM" id="SSF50494">
    <property type="entry name" value="Trypsin-like serine proteases"/>
    <property type="match status" value="1"/>
</dbReference>